<dbReference type="SUPFAM" id="SSF56436">
    <property type="entry name" value="C-type lectin-like"/>
    <property type="match status" value="1"/>
</dbReference>
<dbReference type="OrthoDB" id="10604067at2759"/>
<dbReference type="SMART" id="SM00034">
    <property type="entry name" value="CLECT"/>
    <property type="match status" value="1"/>
</dbReference>
<sequence>MLSIIVQGPLEVDSTLILSCIIPNFTGAAAWSKENIAETTCFNDFCIPSRHQNYTFSRNTSDIFVTIDPLSISENGTTWTCYHGEDSTSYTVFVQPSITTNQPPTEPSIPTNQPPTGSCQEPYQNIGKGCYSIHDDNISGDEAFASCTDPGAYLANFETLEEAMFMKVFLQKNKTGISYFVGGRNVNRYLSSGDWRWIKHGNATKMTYFAFAPGQPSWSAEKGEDCMFFYANDRYNFYNVMCDNGHFLGGFICEI</sequence>
<organism evidence="2 3">
    <name type="scientific">Mytilus edulis</name>
    <name type="common">Blue mussel</name>
    <dbReference type="NCBI Taxonomy" id="6550"/>
    <lineage>
        <taxon>Eukaryota</taxon>
        <taxon>Metazoa</taxon>
        <taxon>Spiralia</taxon>
        <taxon>Lophotrochozoa</taxon>
        <taxon>Mollusca</taxon>
        <taxon>Bivalvia</taxon>
        <taxon>Autobranchia</taxon>
        <taxon>Pteriomorphia</taxon>
        <taxon>Mytilida</taxon>
        <taxon>Mytiloidea</taxon>
        <taxon>Mytilidae</taxon>
        <taxon>Mytilinae</taxon>
        <taxon>Mytilus</taxon>
    </lineage>
</organism>
<dbReference type="Gene3D" id="3.10.100.10">
    <property type="entry name" value="Mannose-Binding Protein A, subunit A"/>
    <property type="match status" value="1"/>
</dbReference>
<comment type="caution">
    <text evidence="2">The sequence shown here is derived from an EMBL/GenBank/DDBJ whole genome shotgun (WGS) entry which is preliminary data.</text>
</comment>
<dbReference type="InterPro" id="IPR016186">
    <property type="entry name" value="C-type_lectin-like/link_sf"/>
</dbReference>
<gene>
    <name evidence="2" type="ORF">MEDL_63847</name>
</gene>
<feature type="domain" description="C-type lectin" evidence="1">
    <location>
        <begin position="126"/>
        <end position="243"/>
    </location>
</feature>
<dbReference type="PROSITE" id="PS50041">
    <property type="entry name" value="C_TYPE_LECTIN_2"/>
    <property type="match status" value="1"/>
</dbReference>
<evidence type="ECO:0000313" key="3">
    <source>
        <dbReference type="Proteomes" id="UP000683360"/>
    </source>
</evidence>
<accession>A0A8S3V6X1</accession>
<dbReference type="Proteomes" id="UP000683360">
    <property type="component" value="Unassembled WGS sequence"/>
</dbReference>
<dbReference type="AlphaFoldDB" id="A0A8S3V6X1"/>
<dbReference type="InterPro" id="IPR016187">
    <property type="entry name" value="CTDL_fold"/>
</dbReference>
<protein>
    <recommendedName>
        <fullName evidence="1">C-type lectin domain-containing protein</fullName>
    </recommendedName>
</protein>
<evidence type="ECO:0000259" key="1">
    <source>
        <dbReference type="PROSITE" id="PS50041"/>
    </source>
</evidence>
<dbReference type="InterPro" id="IPR001304">
    <property type="entry name" value="C-type_lectin-like"/>
</dbReference>
<proteinExistence type="predicted"/>
<dbReference type="Pfam" id="PF00059">
    <property type="entry name" value="Lectin_C"/>
    <property type="match status" value="1"/>
</dbReference>
<keyword evidence="3" id="KW-1185">Reference proteome</keyword>
<dbReference type="CDD" id="cd00037">
    <property type="entry name" value="CLECT"/>
    <property type="match status" value="1"/>
</dbReference>
<reference evidence="2" key="1">
    <citation type="submission" date="2021-03" db="EMBL/GenBank/DDBJ databases">
        <authorList>
            <person name="Bekaert M."/>
        </authorList>
    </citation>
    <scope>NUCLEOTIDE SEQUENCE</scope>
</reference>
<name>A0A8S3V6X1_MYTED</name>
<dbReference type="EMBL" id="CAJPWZ010003113">
    <property type="protein sequence ID" value="CAG2252238.1"/>
    <property type="molecule type" value="Genomic_DNA"/>
</dbReference>
<evidence type="ECO:0000313" key="2">
    <source>
        <dbReference type="EMBL" id="CAG2252238.1"/>
    </source>
</evidence>